<sequence>MLFDEDFSNSLRQSSQPVDYIEAEIQKTRDFSHKLGSDKIGKCNLHALDHKLNPLFADDINKFLANSNTSTSRSDSRIVLYYMPNGGLRYYTTLYHHQYSVLNFSRKIDNILLFCDRICRFKHARKYLVMKNTLSIRMYAIYVAILLSDENNLLCALTFSYMFCVSCKHYRR</sequence>
<protein>
    <submittedName>
        <fullName evidence="1">Uncharacterized protein</fullName>
    </submittedName>
</protein>
<evidence type="ECO:0000313" key="2">
    <source>
        <dbReference type="Proteomes" id="UP001165289"/>
    </source>
</evidence>
<proteinExistence type="predicted"/>
<organism evidence="1 2">
    <name type="scientific">Oopsacas minuta</name>
    <dbReference type="NCBI Taxonomy" id="111878"/>
    <lineage>
        <taxon>Eukaryota</taxon>
        <taxon>Metazoa</taxon>
        <taxon>Porifera</taxon>
        <taxon>Hexactinellida</taxon>
        <taxon>Hexasterophora</taxon>
        <taxon>Lyssacinosida</taxon>
        <taxon>Leucopsacidae</taxon>
        <taxon>Oopsacas</taxon>
    </lineage>
</organism>
<comment type="caution">
    <text evidence="1">The sequence shown here is derived from an EMBL/GenBank/DDBJ whole genome shotgun (WGS) entry which is preliminary data.</text>
</comment>
<dbReference type="Proteomes" id="UP001165289">
    <property type="component" value="Unassembled WGS sequence"/>
</dbReference>
<gene>
    <name evidence="1" type="ORF">LOD99_10556</name>
</gene>
<keyword evidence="2" id="KW-1185">Reference proteome</keyword>
<accession>A0AAV7KFM5</accession>
<dbReference type="AlphaFoldDB" id="A0AAV7KFM5"/>
<dbReference type="EMBL" id="JAKMXF010000042">
    <property type="protein sequence ID" value="KAI6660112.1"/>
    <property type="molecule type" value="Genomic_DNA"/>
</dbReference>
<evidence type="ECO:0000313" key="1">
    <source>
        <dbReference type="EMBL" id="KAI6660112.1"/>
    </source>
</evidence>
<name>A0AAV7KFM5_9METZ</name>
<reference evidence="1 2" key="1">
    <citation type="journal article" date="2023" name="BMC Biol.">
        <title>The compact genome of the sponge Oopsacas minuta (Hexactinellida) is lacking key metazoan core genes.</title>
        <authorList>
            <person name="Santini S."/>
            <person name="Schenkelaars Q."/>
            <person name="Jourda C."/>
            <person name="Duchesne M."/>
            <person name="Belahbib H."/>
            <person name="Rocher C."/>
            <person name="Selva M."/>
            <person name="Riesgo A."/>
            <person name="Vervoort M."/>
            <person name="Leys S.P."/>
            <person name="Kodjabachian L."/>
            <person name="Le Bivic A."/>
            <person name="Borchiellini C."/>
            <person name="Claverie J.M."/>
            <person name="Renard E."/>
        </authorList>
    </citation>
    <scope>NUCLEOTIDE SEQUENCE [LARGE SCALE GENOMIC DNA]</scope>
    <source>
        <strain evidence="1">SPO-2</strain>
    </source>
</reference>